<dbReference type="PANTHER" id="PTHR22946">
    <property type="entry name" value="DIENELACTONE HYDROLASE DOMAIN-CONTAINING PROTEIN-RELATED"/>
    <property type="match status" value="1"/>
</dbReference>
<dbReference type="RefSeq" id="WP_067853127.1">
    <property type="nucleotide sequence ID" value="NZ_CP011502.1"/>
</dbReference>
<protein>
    <recommendedName>
        <fullName evidence="5">AB hydrolase-1 domain-containing protein</fullName>
    </recommendedName>
</protein>
<accession>A0A0U4BD09</accession>
<proteinExistence type="inferred from homology"/>
<keyword evidence="4" id="KW-1185">Reference proteome</keyword>
<dbReference type="AlphaFoldDB" id="A0A0U4BD09"/>
<organism evidence="3 4">
    <name type="scientific">Aeromicrobium erythreum</name>
    <dbReference type="NCBI Taxonomy" id="2041"/>
    <lineage>
        <taxon>Bacteria</taxon>
        <taxon>Bacillati</taxon>
        <taxon>Actinomycetota</taxon>
        <taxon>Actinomycetes</taxon>
        <taxon>Propionibacteriales</taxon>
        <taxon>Nocardioidaceae</taxon>
        <taxon>Aeromicrobium</taxon>
    </lineage>
</organism>
<evidence type="ECO:0008006" key="5">
    <source>
        <dbReference type="Google" id="ProtNLM"/>
    </source>
</evidence>
<dbReference type="PATRIC" id="fig|2041.4.peg.83"/>
<dbReference type="OrthoDB" id="9765647at2"/>
<dbReference type="Pfam" id="PF06500">
    <property type="entry name" value="FrsA-like"/>
    <property type="match status" value="1"/>
</dbReference>
<evidence type="ECO:0000313" key="4">
    <source>
        <dbReference type="Proteomes" id="UP000067689"/>
    </source>
</evidence>
<dbReference type="EMBL" id="CP011502">
    <property type="protein sequence ID" value="ALX03265.1"/>
    <property type="molecule type" value="Genomic_DNA"/>
</dbReference>
<keyword evidence="2" id="KW-0378">Hydrolase</keyword>
<dbReference type="InterPro" id="IPR050261">
    <property type="entry name" value="FrsA_esterase"/>
</dbReference>
<gene>
    <name evidence="3" type="ORF">AERYTH_00400</name>
</gene>
<dbReference type="InterPro" id="IPR029058">
    <property type="entry name" value="AB_hydrolase_fold"/>
</dbReference>
<dbReference type="GO" id="GO:0016787">
    <property type="term" value="F:hydrolase activity"/>
    <property type="evidence" value="ECO:0007669"/>
    <property type="project" value="UniProtKB-KW"/>
</dbReference>
<comment type="similarity">
    <text evidence="1">Belongs to the AB hydrolase superfamily.</text>
</comment>
<dbReference type="Proteomes" id="UP000067689">
    <property type="component" value="Chromosome"/>
</dbReference>
<dbReference type="KEGG" id="aer:AERYTH_00400"/>
<dbReference type="Gene3D" id="3.40.50.1820">
    <property type="entry name" value="alpha/beta hydrolase"/>
    <property type="match status" value="1"/>
</dbReference>
<dbReference type="STRING" id="2041.AERYTH_00400"/>
<sequence>MSSSGSASFVRRLLVTTCAATRTTGLAARFTGTAPFLPALFVLRYSNMGGLDPAVVATHLARCRTFGDRGWTTYWHRLAAEQLTVAESALGRVAGTDLSGRLVSAATSGEVVLPDVALGTLEDAAVLMADHGPQPTPDDVSRVVGTGRPEVLDAFTALDAWVKALTLEQVAAFPGHTPGRMRAYWRSRRLFDALVPVVTPRLGVDVRPVDVPVDGDVVRGYLVTPRDGGPRPVVLVTNGLEGTVQELLLPLLRYRESGLATFVMEMPGSYAYGQPMSPASEDVYGAVVDHLVRDPRVEGTRLGVVGVSFGGYWAARLAVVEPRLTCAVACGAPTNRTFLPGNAIGLPQVILEALKAVTGSRALLTMSHRLRTLSLRRRYRDVRVPLLVVNGDHDTLLSTQDSIDLAEQAPGASLLLYPDDDHCAMGHYRDWLDASQQWLVRHLAPPVDAPAPAGGD</sequence>
<name>A0A0U4BD09_9ACTN</name>
<evidence type="ECO:0000256" key="1">
    <source>
        <dbReference type="ARBA" id="ARBA00008645"/>
    </source>
</evidence>
<reference evidence="3 4" key="1">
    <citation type="journal article" date="1991" name="Int. J. Syst. Bacteriol.">
        <title>Description of the erythromycin-producing bacterium Arthrobacter sp. strain NRRL B-3381 as Aeromicrobium erythreum gen. nov., sp. nov.</title>
        <authorList>
            <person name="Miller E.S."/>
            <person name="Woese C.R."/>
            <person name="Brenner S."/>
        </authorList>
    </citation>
    <scope>NUCLEOTIDE SEQUENCE [LARGE SCALE GENOMIC DNA]</scope>
    <source>
        <strain evidence="3 4">AR18</strain>
    </source>
</reference>
<dbReference type="InterPro" id="IPR010520">
    <property type="entry name" value="FrsA-like"/>
</dbReference>
<dbReference type="PANTHER" id="PTHR22946:SF12">
    <property type="entry name" value="CONIDIAL PIGMENT BIOSYNTHESIS PROTEIN AYG1 (AFU_ORTHOLOGUE AFUA_2G17550)"/>
    <property type="match status" value="1"/>
</dbReference>
<dbReference type="SUPFAM" id="SSF53474">
    <property type="entry name" value="alpha/beta-Hydrolases"/>
    <property type="match status" value="1"/>
</dbReference>
<evidence type="ECO:0000256" key="2">
    <source>
        <dbReference type="ARBA" id="ARBA00022801"/>
    </source>
</evidence>
<evidence type="ECO:0000313" key="3">
    <source>
        <dbReference type="EMBL" id="ALX03265.1"/>
    </source>
</evidence>